<organism evidence="3 4">
    <name type="scientific">Sphaeroforma arctica JP610</name>
    <dbReference type="NCBI Taxonomy" id="667725"/>
    <lineage>
        <taxon>Eukaryota</taxon>
        <taxon>Ichthyosporea</taxon>
        <taxon>Ichthyophonida</taxon>
        <taxon>Sphaeroforma</taxon>
    </lineage>
</organism>
<dbReference type="RefSeq" id="XP_014153497.1">
    <property type="nucleotide sequence ID" value="XM_014298022.1"/>
</dbReference>
<evidence type="ECO:0000313" key="3">
    <source>
        <dbReference type="EMBL" id="KNC79595.1"/>
    </source>
</evidence>
<name>A0A0L0FS79_9EUKA</name>
<dbReference type="Proteomes" id="UP000054560">
    <property type="component" value="Unassembled WGS sequence"/>
</dbReference>
<dbReference type="AlphaFoldDB" id="A0A0L0FS79"/>
<dbReference type="GeneID" id="25908518"/>
<keyword evidence="1" id="KW-0175">Coiled coil</keyword>
<keyword evidence="4" id="KW-1185">Reference proteome</keyword>
<feature type="compositionally biased region" description="Low complexity" evidence="2">
    <location>
        <begin position="425"/>
        <end position="434"/>
    </location>
</feature>
<dbReference type="Gene3D" id="1.20.120.330">
    <property type="entry name" value="Nucleotidyltransferases domain 2"/>
    <property type="match status" value="1"/>
</dbReference>
<dbReference type="EMBL" id="KQ242277">
    <property type="protein sequence ID" value="KNC79595.1"/>
    <property type="molecule type" value="Genomic_DNA"/>
</dbReference>
<accession>A0A0L0FS79</accession>
<sequence length="443" mass="49977">MIEEQNVDLHEDCKTRINNLKRIRANLHEALRAHLPDYELRHVERQLESDRAQNLAAQDEIRDLKLQLQRPLSGNSKTKCETDPSDKMTKLIDERDSLAAEKEEMTKQYDHLKKECETANQGLIVAKDALIAAEQSAKDEKGEMTNQFDQLKKECETAKQDLIVARDALIAAEQSAKDKINEFDTKVAELADVKEKFATVEREKENILIELQSKEAALSLAMIAEQESEDTVKQLQQELTSTTEDLNSAQRALLAATGAKNNAEKSAKQMCTDLKAEKELCINTIRDEMAKEKEETIKQFDTVAAKLVDKNIKISKDLENATNAKQKLQRELSAIKEKMRLADAKRDAAKKELLESTNAKTEAEEKVVELKEELENLKDEFAANATISARIREPSEAEPSGLLQPILRDNERRSLFLGSQDNNDSGFFSSTESSTKSEDNLDD</sequence>
<feature type="coiled-coil region" evidence="1">
    <location>
        <begin position="311"/>
        <end position="380"/>
    </location>
</feature>
<reference evidence="3 4" key="1">
    <citation type="submission" date="2011-02" db="EMBL/GenBank/DDBJ databases">
        <title>The Genome Sequence of Sphaeroforma arctica JP610.</title>
        <authorList>
            <consortium name="The Broad Institute Genome Sequencing Platform"/>
            <person name="Russ C."/>
            <person name="Cuomo C."/>
            <person name="Young S.K."/>
            <person name="Zeng Q."/>
            <person name="Gargeya S."/>
            <person name="Alvarado L."/>
            <person name="Berlin A."/>
            <person name="Chapman S.B."/>
            <person name="Chen Z."/>
            <person name="Freedman E."/>
            <person name="Gellesch M."/>
            <person name="Goldberg J."/>
            <person name="Griggs A."/>
            <person name="Gujja S."/>
            <person name="Heilman E."/>
            <person name="Heiman D."/>
            <person name="Howarth C."/>
            <person name="Mehta T."/>
            <person name="Neiman D."/>
            <person name="Pearson M."/>
            <person name="Roberts A."/>
            <person name="Saif S."/>
            <person name="Shea T."/>
            <person name="Shenoy N."/>
            <person name="Sisk P."/>
            <person name="Stolte C."/>
            <person name="Sykes S."/>
            <person name="White J."/>
            <person name="Yandava C."/>
            <person name="Burger G."/>
            <person name="Gray M.W."/>
            <person name="Holland P.W.H."/>
            <person name="King N."/>
            <person name="Lang F.B.F."/>
            <person name="Roger A.J."/>
            <person name="Ruiz-Trillo I."/>
            <person name="Haas B."/>
            <person name="Nusbaum C."/>
            <person name="Birren B."/>
        </authorList>
    </citation>
    <scope>NUCLEOTIDE SEQUENCE [LARGE SCALE GENOMIC DNA]</scope>
    <source>
        <strain evidence="3 4">JP610</strain>
    </source>
</reference>
<feature type="coiled-coil region" evidence="1">
    <location>
        <begin position="40"/>
        <end position="252"/>
    </location>
</feature>
<evidence type="ECO:0000313" key="4">
    <source>
        <dbReference type="Proteomes" id="UP000054560"/>
    </source>
</evidence>
<feature type="region of interest" description="Disordered" evidence="2">
    <location>
        <begin position="413"/>
        <end position="443"/>
    </location>
</feature>
<proteinExistence type="predicted"/>
<gene>
    <name evidence="3" type="ORF">SARC_08014</name>
</gene>
<protein>
    <submittedName>
        <fullName evidence="3">Uncharacterized protein</fullName>
    </submittedName>
</protein>
<evidence type="ECO:0000256" key="1">
    <source>
        <dbReference type="SAM" id="Coils"/>
    </source>
</evidence>
<evidence type="ECO:0000256" key="2">
    <source>
        <dbReference type="SAM" id="MobiDB-lite"/>
    </source>
</evidence>